<dbReference type="EMBL" id="CP029479">
    <property type="protein sequence ID" value="AWM76844.1"/>
    <property type="molecule type" value="Genomic_DNA"/>
</dbReference>
<feature type="compositionally biased region" description="Pro residues" evidence="1">
    <location>
        <begin position="64"/>
        <end position="76"/>
    </location>
</feature>
<protein>
    <submittedName>
        <fullName evidence="2">Uncharacterized protein</fullName>
    </submittedName>
</protein>
<name>A0A2Z3I0A8_9CAUL</name>
<sequence>MVRIVTTWGAYHEPPYSEEEIEDFYRRTANIVGFTRPGGSRRTTASSTAAQPEAPQGGEGPGDPDLPPASPSPTDP</sequence>
<dbReference type="AlphaFoldDB" id="A0A2Z3I0A8"/>
<evidence type="ECO:0000256" key="1">
    <source>
        <dbReference type="SAM" id="MobiDB-lite"/>
    </source>
</evidence>
<dbReference type="Proteomes" id="UP000247763">
    <property type="component" value="Chromosome"/>
</dbReference>
<feature type="region of interest" description="Disordered" evidence="1">
    <location>
        <begin position="34"/>
        <end position="76"/>
    </location>
</feature>
<reference evidence="3" key="1">
    <citation type="submission" date="2018-05" db="EMBL/GenBank/DDBJ databases">
        <title>Genome sequencing of Phenylobacterium sp. HYN0004.</title>
        <authorList>
            <person name="Yi H."/>
            <person name="Baek C."/>
        </authorList>
    </citation>
    <scope>NUCLEOTIDE SEQUENCE [LARGE SCALE GENOMIC DNA]</scope>
    <source>
        <strain evidence="3">HYN0004</strain>
    </source>
</reference>
<evidence type="ECO:0000313" key="3">
    <source>
        <dbReference type="Proteomes" id="UP000247763"/>
    </source>
</evidence>
<proteinExistence type="predicted"/>
<gene>
    <name evidence="2" type="ORF">HYN04_03155</name>
</gene>
<keyword evidence="3" id="KW-1185">Reference proteome</keyword>
<accession>A0A2Z3I0A8</accession>
<dbReference type="KEGG" id="phb:HYN04_03155"/>
<evidence type="ECO:0000313" key="2">
    <source>
        <dbReference type="EMBL" id="AWM76844.1"/>
    </source>
</evidence>
<organism evidence="2 3">
    <name type="scientific">Phenylobacterium parvum</name>
    <dbReference type="NCBI Taxonomy" id="2201350"/>
    <lineage>
        <taxon>Bacteria</taxon>
        <taxon>Pseudomonadati</taxon>
        <taxon>Pseudomonadota</taxon>
        <taxon>Alphaproteobacteria</taxon>
        <taxon>Caulobacterales</taxon>
        <taxon>Caulobacteraceae</taxon>
        <taxon>Phenylobacterium</taxon>
    </lineage>
</organism>